<keyword evidence="1 4" id="KW-0808">Transferase</keyword>
<dbReference type="GO" id="GO:0008080">
    <property type="term" value="F:N-acetyltransferase activity"/>
    <property type="evidence" value="ECO:0007669"/>
    <property type="project" value="InterPro"/>
</dbReference>
<name>A0A2N3G483_9ACTN</name>
<sequence>MPGHGACLIREMRSDDLDRVVVLEKEIFSSPWSADMFLYELNRDGNAVFLVAEDSQKLCGYIGAQILDQEVHITNMAVETGVRRRGLGSALLIECIREGMKCGARWLTLEVRRDNDEARLFYKVFGFDELGVRYGYYEDTGQDAVIMGTGDIRSADFTELIAGIERRARIRGGDGAC</sequence>
<dbReference type="Pfam" id="PF00583">
    <property type="entry name" value="Acetyltransf_1"/>
    <property type="match status" value="1"/>
</dbReference>
<reference evidence="4 5" key="1">
    <citation type="journal article" date="2017" name="ISME J.">
        <title>Potential for microbial H2 and metal transformations associated with novel bacteria and archaea in deep terrestrial subsurface sediments.</title>
        <authorList>
            <person name="Hernsdorf A.W."/>
            <person name="Amano Y."/>
            <person name="Miyakawa K."/>
            <person name="Ise K."/>
            <person name="Suzuki Y."/>
            <person name="Anantharaman K."/>
            <person name="Probst A."/>
            <person name="Burstein D."/>
            <person name="Thomas B.C."/>
            <person name="Banfield J.F."/>
        </authorList>
    </citation>
    <scope>NUCLEOTIDE SEQUENCE [LARGE SCALE GENOMIC DNA]</scope>
    <source>
        <strain evidence="4">HGW-Actinobacteria-3</strain>
    </source>
</reference>
<dbReference type="AlphaFoldDB" id="A0A2N3G483"/>
<dbReference type="EMBL" id="PHEX01000084">
    <property type="protein sequence ID" value="PKQ27523.1"/>
    <property type="molecule type" value="Genomic_DNA"/>
</dbReference>
<organism evidence="4 5">
    <name type="scientific">Candidatus Anoxymicrobium japonicum</name>
    <dbReference type="NCBI Taxonomy" id="2013648"/>
    <lineage>
        <taxon>Bacteria</taxon>
        <taxon>Bacillati</taxon>
        <taxon>Actinomycetota</taxon>
        <taxon>Candidatus Geothermincolia</taxon>
        <taxon>Candidatus Geothermincolales</taxon>
        <taxon>Candidatus Anoxymicrobiaceae</taxon>
        <taxon>Candidatus Anoxymicrobium</taxon>
    </lineage>
</organism>
<dbReference type="Gene3D" id="3.40.630.30">
    <property type="match status" value="1"/>
</dbReference>
<dbReference type="Proteomes" id="UP000233654">
    <property type="component" value="Unassembled WGS sequence"/>
</dbReference>
<feature type="domain" description="N-acetyltransferase" evidence="3">
    <location>
        <begin position="7"/>
        <end position="152"/>
    </location>
</feature>
<gene>
    <name evidence="4" type="primary">rimI</name>
    <name evidence="4" type="ORF">CVT63_07550</name>
</gene>
<dbReference type="SUPFAM" id="SSF55729">
    <property type="entry name" value="Acyl-CoA N-acyltransferases (Nat)"/>
    <property type="match status" value="1"/>
</dbReference>
<dbReference type="CDD" id="cd04301">
    <property type="entry name" value="NAT_SF"/>
    <property type="match status" value="1"/>
</dbReference>
<dbReference type="PROSITE" id="PS51186">
    <property type="entry name" value="GNAT"/>
    <property type="match status" value="1"/>
</dbReference>
<dbReference type="PANTHER" id="PTHR43877">
    <property type="entry name" value="AMINOALKYLPHOSPHONATE N-ACETYLTRANSFERASE-RELATED-RELATED"/>
    <property type="match status" value="1"/>
</dbReference>
<evidence type="ECO:0000313" key="5">
    <source>
        <dbReference type="Proteomes" id="UP000233654"/>
    </source>
</evidence>
<evidence type="ECO:0000259" key="3">
    <source>
        <dbReference type="PROSITE" id="PS51186"/>
    </source>
</evidence>
<protein>
    <submittedName>
        <fullName evidence="4">Ribosomal-protein-alanine N-acetyltransferase</fullName>
    </submittedName>
</protein>
<dbReference type="NCBIfam" id="TIGR01575">
    <property type="entry name" value="rimI"/>
    <property type="match status" value="1"/>
</dbReference>
<accession>A0A2N3G483</accession>
<dbReference type="InterPro" id="IPR000182">
    <property type="entry name" value="GNAT_dom"/>
</dbReference>
<proteinExistence type="predicted"/>
<comment type="caution">
    <text evidence="4">The sequence shown here is derived from an EMBL/GenBank/DDBJ whole genome shotgun (WGS) entry which is preliminary data.</text>
</comment>
<dbReference type="InterPro" id="IPR006464">
    <property type="entry name" value="AcTrfase_RimI/Ard1"/>
</dbReference>
<evidence type="ECO:0000313" key="4">
    <source>
        <dbReference type="EMBL" id="PKQ27523.1"/>
    </source>
</evidence>
<keyword evidence="2" id="KW-0012">Acyltransferase</keyword>
<dbReference type="InterPro" id="IPR016181">
    <property type="entry name" value="Acyl_CoA_acyltransferase"/>
</dbReference>
<dbReference type="InterPro" id="IPR050832">
    <property type="entry name" value="Bact_Acetyltransf"/>
</dbReference>
<evidence type="ECO:0000256" key="2">
    <source>
        <dbReference type="ARBA" id="ARBA00023315"/>
    </source>
</evidence>
<evidence type="ECO:0000256" key="1">
    <source>
        <dbReference type="ARBA" id="ARBA00022679"/>
    </source>
</evidence>